<dbReference type="AlphaFoldDB" id="A0A4Z0LAF2"/>
<protein>
    <submittedName>
        <fullName evidence="2">Phosphoribosylaminoimidazolesuccinocarboxamide synthase</fullName>
    </submittedName>
</protein>
<organism evidence="2 3">
    <name type="scientific">Flavobacterium humi</name>
    <dbReference type="NCBI Taxonomy" id="2562683"/>
    <lineage>
        <taxon>Bacteria</taxon>
        <taxon>Pseudomonadati</taxon>
        <taxon>Bacteroidota</taxon>
        <taxon>Flavobacteriia</taxon>
        <taxon>Flavobacteriales</taxon>
        <taxon>Flavobacteriaceae</taxon>
        <taxon>Flavobacterium</taxon>
    </lineage>
</organism>
<feature type="transmembrane region" description="Helical" evidence="1">
    <location>
        <begin position="69"/>
        <end position="86"/>
    </location>
</feature>
<gene>
    <name evidence="2" type="ORF">E4635_07645</name>
</gene>
<evidence type="ECO:0000313" key="3">
    <source>
        <dbReference type="Proteomes" id="UP000297407"/>
    </source>
</evidence>
<dbReference type="OrthoDB" id="663679at2"/>
<keyword evidence="1" id="KW-0812">Transmembrane</keyword>
<proteinExistence type="predicted"/>
<dbReference type="Proteomes" id="UP000297407">
    <property type="component" value="Unassembled WGS sequence"/>
</dbReference>
<reference evidence="2 3" key="1">
    <citation type="submission" date="2019-04" db="EMBL/GenBank/DDBJ databases">
        <title>Flavobacterium sp. strain DS2-A Genome sequencing and assembly.</title>
        <authorList>
            <person name="Kim I."/>
        </authorList>
    </citation>
    <scope>NUCLEOTIDE SEQUENCE [LARGE SCALE GENOMIC DNA]</scope>
    <source>
        <strain evidence="2 3">DS2-A</strain>
    </source>
</reference>
<keyword evidence="1" id="KW-1133">Transmembrane helix</keyword>
<sequence>MQSEKKFKTKTGFCHILPDKIILTRDGIIGNVSEITAENGISRILIIYSLISVYFLYNAFTNYQTGKVFSAIFYSLFAIFLIYGIAKSFNNSTTPIIERNKIKAVRFTNAKFGLTRSQFEMMFEDDHGKLKKRLVMLPGSLNDGQNETKKALEIMKSEGIIIS</sequence>
<feature type="transmembrane region" description="Helical" evidence="1">
    <location>
        <begin position="40"/>
        <end position="57"/>
    </location>
</feature>
<keyword evidence="3" id="KW-1185">Reference proteome</keyword>
<keyword evidence="1" id="KW-0472">Membrane</keyword>
<dbReference type="EMBL" id="SRLH01000004">
    <property type="protein sequence ID" value="TGD58290.1"/>
    <property type="molecule type" value="Genomic_DNA"/>
</dbReference>
<comment type="caution">
    <text evidence="2">The sequence shown here is derived from an EMBL/GenBank/DDBJ whole genome shotgun (WGS) entry which is preliminary data.</text>
</comment>
<name>A0A4Z0LAF2_9FLAO</name>
<evidence type="ECO:0000313" key="2">
    <source>
        <dbReference type="EMBL" id="TGD58290.1"/>
    </source>
</evidence>
<accession>A0A4Z0LAF2</accession>
<evidence type="ECO:0000256" key="1">
    <source>
        <dbReference type="SAM" id="Phobius"/>
    </source>
</evidence>